<reference evidence="2" key="1">
    <citation type="journal article" date="2023" name="Mol. Phylogenet. Evol.">
        <title>Genome-scale phylogeny and comparative genomics of the fungal order Sordariales.</title>
        <authorList>
            <person name="Hensen N."/>
            <person name="Bonometti L."/>
            <person name="Westerberg I."/>
            <person name="Brannstrom I.O."/>
            <person name="Guillou S."/>
            <person name="Cros-Aarteil S."/>
            <person name="Calhoun S."/>
            <person name="Haridas S."/>
            <person name="Kuo A."/>
            <person name="Mondo S."/>
            <person name="Pangilinan J."/>
            <person name="Riley R."/>
            <person name="LaButti K."/>
            <person name="Andreopoulos B."/>
            <person name="Lipzen A."/>
            <person name="Chen C."/>
            <person name="Yan M."/>
            <person name="Daum C."/>
            <person name="Ng V."/>
            <person name="Clum A."/>
            <person name="Steindorff A."/>
            <person name="Ohm R.A."/>
            <person name="Martin F."/>
            <person name="Silar P."/>
            <person name="Natvig D.O."/>
            <person name="Lalanne C."/>
            <person name="Gautier V."/>
            <person name="Ament-Velasquez S.L."/>
            <person name="Kruys A."/>
            <person name="Hutchinson M.I."/>
            <person name="Powell A.J."/>
            <person name="Barry K."/>
            <person name="Miller A.N."/>
            <person name="Grigoriev I.V."/>
            <person name="Debuchy R."/>
            <person name="Gladieux P."/>
            <person name="Hiltunen Thoren M."/>
            <person name="Johannesson H."/>
        </authorList>
    </citation>
    <scope>NUCLEOTIDE SEQUENCE</scope>
    <source>
        <strain evidence="2">CBS 626.80</strain>
    </source>
</reference>
<proteinExistence type="predicted"/>
<reference evidence="2" key="2">
    <citation type="submission" date="2023-06" db="EMBL/GenBank/DDBJ databases">
        <authorList>
            <consortium name="Lawrence Berkeley National Laboratory"/>
            <person name="Mondo S.J."/>
            <person name="Hensen N."/>
            <person name="Bonometti L."/>
            <person name="Westerberg I."/>
            <person name="Brannstrom I.O."/>
            <person name="Guillou S."/>
            <person name="Cros-Aarteil S."/>
            <person name="Calhoun S."/>
            <person name="Haridas S."/>
            <person name="Kuo A."/>
            <person name="Pangilinan J."/>
            <person name="Riley R."/>
            <person name="Labutti K."/>
            <person name="Andreopoulos B."/>
            <person name="Lipzen A."/>
            <person name="Chen C."/>
            <person name="Yanf M."/>
            <person name="Daum C."/>
            <person name="Ng V."/>
            <person name="Clum A."/>
            <person name="Steindorff A."/>
            <person name="Ohm R."/>
            <person name="Martin F."/>
            <person name="Silar P."/>
            <person name="Natvig D."/>
            <person name="Lalanne C."/>
            <person name="Gautier V."/>
            <person name="Ament-Velasquez S.L."/>
            <person name="Kruys A."/>
            <person name="Hutchinson M.I."/>
            <person name="Powell A.J."/>
            <person name="Barry K."/>
            <person name="Miller A.N."/>
            <person name="Grigoriev I.V."/>
            <person name="Debuchy R."/>
            <person name="Gladieux P."/>
            <person name="Thoren M.H."/>
            <person name="Johannesson H."/>
        </authorList>
    </citation>
    <scope>NUCLEOTIDE SEQUENCE</scope>
    <source>
        <strain evidence="2">CBS 626.80</strain>
    </source>
</reference>
<evidence type="ECO:0000313" key="2">
    <source>
        <dbReference type="EMBL" id="KAK3946823.1"/>
    </source>
</evidence>
<dbReference type="Proteomes" id="UP001303222">
    <property type="component" value="Unassembled WGS sequence"/>
</dbReference>
<organism evidence="2 3">
    <name type="scientific">Pseudoneurospora amorphoporcata</name>
    <dbReference type="NCBI Taxonomy" id="241081"/>
    <lineage>
        <taxon>Eukaryota</taxon>
        <taxon>Fungi</taxon>
        <taxon>Dikarya</taxon>
        <taxon>Ascomycota</taxon>
        <taxon>Pezizomycotina</taxon>
        <taxon>Sordariomycetes</taxon>
        <taxon>Sordariomycetidae</taxon>
        <taxon>Sordariales</taxon>
        <taxon>Sordariaceae</taxon>
        <taxon>Pseudoneurospora</taxon>
    </lineage>
</organism>
<comment type="caution">
    <text evidence="2">The sequence shown here is derived from an EMBL/GenBank/DDBJ whole genome shotgun (WGS) entry which is preliminary data.</text>
</comment>
<sequence length="190" mass="21961">MENADNTEPNAPENRRMTRGMRAAGGVIPPVAPRVKKPKVTQIKREDPEDDDGKSQGSQQPSAQPKKEKAPSFDSSDPWTCVHMTFLPSTTLVIRLLTRDYTKTPRDDELIEAAHKYKWRAIRKHTLRELKTITVTEQRQARKKLKENPRDGLQQIKLNLLKAITSHIRTEYSDSMYAKWREGRDKVRMN</sequence>
<feature type="region of interest" description="Disordered" evidence="1">
    <location>
        <begin position="1"/>
        <end position="79"/>
    </location>
</feature>
<gene>
    <name evidence="2" type="ORF">QBC32DRAFT_319557</name>
</gene>
<feature type="compositionally biased region" description="Low complexity" evidence="1">
    <location>
        <begin position="20"/>
        <end position="29"/>
    </location>
</feature>
<evidence type="ECO:0000256" key="1">
    <source>
        <dbReference type="SAM" id="MobiDB-lite"/>
    </source>
</evidence>
<evidence type="ECO:0000313" key="3">
    <source>
        <dbReference type="Proteomes" id="UP001303222"/>
    </source>
</evidence>
<dbReference type="EMBL" id="MU859502">
    <property type="protein sequence ID" value="KAK3946823.1"/>
    <property type="molecule type" value="Genomic_DNA"/>
</dbReference>
<dbReference type="AlphaFoldDB" id="A0AAN6NML8"/>
<name>A0AAN6NML8_9PEZI</name>
<accession>A0AAN6NML8</accession>
<protein>
    <submittedName>
        <fullName evidence="2">Uncharacterized protein</fullName>
    </submittedName>
</protein>
<keyword evidence="3" id="KW-1185">Reference proteome</keyword>